<name>C6BT19_MARSD</name>
<feature type="domain" description="YgjP-like metallopeptidase" evidence="1">
    <location>
        <begin position="17"/>
        <end position="223"/>
    </location>
</feature>
<proteinExistence type="predicted"/>
<reference evidence="2 3" key="1">
    <citation type="submission" date="2009-06" db="EMBL/GenBank/DDBJ databases">
        <title>Complete sequence of Desulfovibrio salexigens DSM 2638.</title>
        <authorList>
            <consortium name="US DOE Joint Genome Institute"/>
            <person name="Lucas S."/>
            <person name="Copeland A."/>
            <person name="Lapidus A."/>
            <person name="Glavina del Rio T."/>
            <person name="Tice H."/>
            <person name="Bruce D."/>
            <person name="Goodwin L."/>
            <person name="Pitluck S."/>
            <person name="Munk A.C."/>
            <person name="Brettin T."/>
            <person name="Detter J.C."/>
            <person name="Han C."/>
            <person name="Tapia R."/>
            <person name="Larimer F."/>
            <person name="Land M."/>
            <person name="Hauser L."/>
            <person name="Kyrpides N."/>
            <person name="Anderson I."/>
            <person name="Wall J.D."/>
            <person name="Arkin A.P."/>
            <person name="Dehal P."/>
            <person name="Chivian D."/>
            <person name="Giles B."/>
            <person name="Hazen T.C."/>
        </authorList>
    </citation>
    <scope>NUCLEOTIDE SEQUENCE [LARGE SCALE GENOMIC DNA]</scope>
    <source>
        <strain evidence="3">ATCC 14822 / DSM 2638 / NCIMB 8403 / VKM B-1763</strain>
    </source>
</reference>
<evidence type="ECO:0000313" key="2">
    <source>
        <dbReference type="EMBL" id="ACS79723.1"/>
    </source>
</evidence>
<gene>
    <name evidence="2" type="ordered locus">Desal_1661</name>
</gene>
<dbReference type="KEGG" id="dsa:Desal_1661"/>
<dbReference type="EMBL" id="CP001649">
    <property type="protein sequence ID" value="ACS79723.1"/>
    <property type="molecule type" value="Genomic_DNA"/>
</dbReference>
<accession>C6BT19</accession>
<evidence type="ECO:0000313" key="3">
    <source>
        <dbReference type="Proteomes" id="UP000002601"/>
    </source>
</evidence>
<sequence>MPTYKDIEYSLTRSKRKTASLHIERNGSVSLMIPEGLSDTEADGIIESKLYWIYKSLAEWEDLNAAKVKREFVSGEGFLYLGRSYRLKFVEEQRAPLMLKNGYFCLRTSKAARQVEPHEAFKEFYRTKGKDRIPERVELYRKKLGVKPSTVRVMELKHRWASCSDNGALNFHWKCMMAPLLILDYIVVHELAHLIHPRHTTAFWNEVDKVLPDYLERKEWLKKRGAEMDL</sequence>
<dbReference type="CDD" id="cd07344">
    <property type="entry name" value="M48_yhfN_like"/>
    <property type="match status" value="1"/>
</dbReference>
<dbReference type="PANTHER" id="PTHR30399:SF1">
    <property type="entry name" value="UTP PYROPHOSPHATASE"/>
    <property type="match status" value="1"/>
</dbReference>
<organism evidence="2 3">
    <name type="scientific">Maridesulfovibrio salexigens (strain ATCC 14822 / DSM 2638 / NCIMB 8403 / VKM B-1763)</name>
    <name type="common">Desulfovibrio salexigens</name>
    <dbReference type="NCBI Taxonomy" id="526222"/>
    <lineage>
        <taxon>Bacteria</taxon>
        <taxon>Pseudomonadati</taxon>
        <taxon>Thermodesulfobacteriota</taxon>
        <taxon>Desulfovibrionia</taxon>
        <taxon>Desulfovibrionales</taxon>
        <taxon>Desulfovibrionaceae</taxon>
        <taxon>Maridesulfovibrio</taxon>
    </lineage>
</organism>
<dbReference type="AlphaFoldDB" id="C6BT19"/>
<dbReference type="HOGENOM" id="CLU_065947_2_2_7"/>
<dbReference type="RefSeq" id="WP_015851539.1">
    <property type="nucleotide sequence ID" value="NC_012881.1"/>
</dbReference>
<dbReference type="Pfam" id="PF01863">
    <property type="entry name" value="YgjP-like"/>
    <property type="match status" value="1"/>
</dbReference>
<dbReference type="eggNOG" id="COG1451">
    <property type="taxonomic scope" value="Bacteria"/>
</dbReference>
<dbReference type="Proteomes" id="UP000002601">
    <property type="component" value="Chromosome"/>
</dbReference>
<dbReference type="PANTHER" id="PTHR30399">
    <property type="entry name" value="UNCHARACTERIZED PROTEIN YGJP"/>
    <property type="match status" value="1"/>
</dbReference>
<protein>
    <recommendedName>
        <fullName evidence="1">YgjP-like metallopeptidase domain-containing protein</fullName>
    </recommendedName>
</protein>
<evidence type="ECO:0000259" key="1">
    <source>
        <dbReference type="Pfam" id="PF01863"/>
    </source>
</evidence>
<dbReference type="Gene3D" id="3.30.2010.10">
    <property type="entry name" value="Metalloproteases ('zincins'), catalytic domain"/>
    <property type="match status" value="1"/>
</dbReference>
<dbReference type="InterPro" id="IPR002725">
    <property type="entry name" value="YgjP-like_metallopeptidase"/>
</dbReference>
<keyword evidence="3" id="KW-1185">Reference proteome</keyword>
<dbReference type="STRING" id="526222.Desal_1661"/>
<dbReference type="InterPro" id="IPR053136">
    <property type="entry name" value="UTP_pyrophosphatase-like"/>
</dbReference>